<organism evidence="2 3">
    <name type="scientific">Prosthecobacter debontii</name>
    <dbReference type="NCBI Taxonomy" id="48467"/>
    <lineage>
        <taxon>Bacteria</taxon>
        <taxon>Pseudomonadati</taxon>
        <taxon>Verrucomicrobiota</taxon>
        <taxon>Verrucomicrobiia</taxon>
        <taxon>Verrucomicrobiales</taxon>
        <taxon>Verrucomicrobiaceae</taxon>
        <taxon>Prosthecobacter</taxon>
    </lineage>
</organism>
<dbReference type="STRING" id="48467.SAMN02745166_01476"/>
<evidence type="ECO:0000313" key="3">
    <source>
        <dbReference type="Proteomes" id="UP000190774"/>
    </source>
</evidence>
<dbReference type="RefSeq" id="WP_078812679.1">
    <property type="nucleotide sequence ID" value="NZ_FUYE01000004.1"/>
</dbReference>
<accession>A0A1T4XGN6</accession>
<dbReference type="Proteomes" id="UP000190774">
    <property type="component" value="Unassembled WGS sequence"/>
</dbReference>
<evidence type="ECO:0000313" key="2">
    <source>
        <dbReference type="EMBL" id="SKA88726.1"/>
    </source>
</evidence>
<dbReference type="Pfam" id="PF07963">
    <property type="entry name" value="N_methyl"/>
    <property type="match status" value="1"/>
</dbReference>
<dbReference type="AlphaFoldDB" id="A0A1T4XGN6"/>
<sequence>MKTPRFIPPLIPRVGFTLVELLVSMVVLTIIMLMSARFIGQMQRTWSASSARLEQFREARTAFETITQALRQATLNTYLTYEYNTGPNPTVPSSKDEAPRKYVRHSELQFVTGRAADLLGSESPELMKNHAVFLQAPMGITARPGYEGLQRLLCGRGYFIKHGSDETYRPQHVSTERVRFRLWEYRPFSEMNEIYSVNPGGWFSNITSDTVEADETVERPSQLRPIAENIVALIISPQVTAEDARERNSDKTWIAPNYAYDSTTISGESVQNPQGTQHLLPPVIVVTLVAIDEASAQKLADRHGDAVPDLIPDGSFESCDDFAQDLAALEANLAKQKLNYRVFTAAVPMRNSKWNQMYR</sequence>
<keyword evidence="1" id="KW-0472">Membrane</keyword>
<feature type="transmembrane region" description="Helical" evidence="1">
    <location>
        <begin position="14"/>
        <end position="34"/>
    </location>
</feature>
<dbReference type="InterPro" id="IPR012902">
    <property type="entry name" value="N_methyl_site"/>
</dbReference>
<keyword evidence="1" id="KW-1133">Transmembrane helix</keyword>
<dbReference type="NCBIfam" id="TIGR02532">
    <property type="entry name" value="IV_pilin_GFxxxE"/>
    <property type="match status" value="1"/>
</dbReference>
<evidence type="ECO:0000256" key="1">
    <source>
        <dbReference type="SAM" id="Phobius"/>
    </source>
</evidence>
<gene>
    <name evidence="2" type="ORF">SAMN02745166_01476</name>
</gene>
<keyword evidence="1" id="KW-0812">Transmembrane</keyword>
<dbReference type="InterPro" id="IPR019839">
    <property type="entry name" value="Verru/Chthon_C"/>
</dbReference>
<dbReference type="EMBL" id="FUYE01000004">
    <property type="protein sequence ID" value="SKA88726.1"/>
    <property type="molecule type" value="Genomic_DNA"/>
</dbReference>
<keyword evidence="3" id="KW-1185">Reference proteome</keyword>
<reference evidence="3" key="1">
    <citation type="submission" date="2017-02" db="EMBL/GenBank/DDBJ databases">
        <authorList>
            <person name="Varghese N."/>
            <person name="Submissions S."/>
        </authorList>
    </citation>
    <scope>NUCLEOTIDE SEQUENCE [LARGE SCALE GENOMIC DNA]</scope>
    <source>
        <strain evidence="3">ATCC 700200</strain>
    </source>
</reference>
<dbReference type="OrthoDB" id="180984at2"/>
<protein>
    <submittedName>
        <fullName evidence="2">Verru_Chthon cassette protein C</fullName>
    </submittedName>
</protein>
<name>A0A1T4XGN6_9BACT</name>
<proteinExistence type="predicted"/>
<dbReference type="NCBIfam" id="TIGR02599">
    <property type="entry name" value="Verru_Chthon cassette protein C"/>
    <property type="match status" value="1"/>
</dbReference>